<dbReference type="AlphaFoldDB" id="A0AAU9IVK6"/>
<keyword evidence="3" id="KW-0732">Signal</keyword>
<evidence type="ECO:0000313" key="5">
    <source>
        <dbReference type="EMBL" id="CAG9313541.1"/>
    </source>
</evidence>
<keyword evidence="2" id="KW-1133">Transmembrane helix</keyword>
<evidence type="ECO:0000256" key="3">
    <source>
        <dbReference type="SAM" id="SignalP"/>
    </source>
</evidence>
<feature type="compositionally biased region" description="Low complexity" evidence="1">
    <location>
        <begin position="35"/>
        <end position="46"/>
    </location>
</feature>
<gene>
    <name evidence="5" type="ORF">BSTOLATCC_MIC9356</name>
</gene>
<keyword evidence="2" id="KW-0472">Membrane</keyword>
<keyword evidence="6" id="KW-1185">Reference proteome</keyword>
<feature type="signal peptide" evidence="3">
    <location>
        <begin position="1"/>
        <end position="23"/>
    </location>
</feature>
<sequence>MSRINQIYLKFFLLLVYLQTTESRAGGGGGDDSSSDYFSDDSSSYDSNDDDAMIEIYTFIGGIFIFIILDCTTNYFIYQKIDKKHKKMTKRLKNASDFIWDENEIIWNIKQSFIALQEAWSDQDLDFIERRLTKKLFIKWRNLLMEMRKKKEKNLVSDIVVNKIRFVKIEEKKKRFTVFIDAKVKDVTVNIHSGKVLKDQSGNFREFWTYVWGADAWLLREINQFSENKKFISE</sequence>
<protein>
    <recommendedName>
        <fullName evidence="4">Tim44-like domain-containing protein</fullName>
    </recommendedName>
</protein>
<feature type="transmembrane region" description="Helical" evidence="2">
    <location>
        <begin position="56"/>
        <end position="78"/>
    </location>
</feature>
<dbReference type="InterPro" id="IPR007379">
    <property type="entry name" value="Tim44-like_dom"/>
</dbReference>
<name>A0AAU9IVK6_9CILI</name>
<evidence type="ECO:0000313" key="6">
    <source>
        <dbReference type="Proteomes" id="UP001162131"/>
    </source>
</evidence>
<keyword evidence="2" id="KW-0812">Transmembrane</keyword>
<dbReference type="Pfam" id="PF04280">
    <property type="entry name" value="Tim44"/>
    <property type="match status" value="1"/>
</dbReference>
<reference evidence="5" key="1">
    <citation type="submission" date="2021-09" db="EMBL/GenBank/DDBJ databases">
        <authorList>
            <consortium name="AG Swart"/>
            <person name="Singh M."/>
            <person name="Singh A."/>
            <person name="Seah K."/>
            <person name="Emmerich C."/>
        </authorList>
    </citation>
    <scope>NUCLEOTIDE SEQUENCE</scope>
    <source>
        <strain evidence="5">ATCC30299</strain>
    </source>
</reference>
<evidence type="ECO:0000259" key="4">
    <source>
        <dbReference type="SMART" id="SM00978"/>
    </source>
</evidence>
<dbReference type="EMBL" id="CAJZBQ010000011">
    <property type="protein sequence ID" value="CAG9313541.1"/>
    <property type="molecule type" value="Genomic_DNA"/>
</dbReference>
<feature type="domain" description="Tim44-like" evidence="4">
    <location>
        <begin position="88"/>
        <end position="224"/>
    </location>
</feature>
<organism evidence="5 6">
    <name type="scientific">Blepharisma stoltei</name>
    <dbReference type="NCBI Taxonomy" id="1481888"/>
    <lineage>
        <taxon>Eukaryota</taxon>
        <taxon>Sar</taxon>
        <taxon>Alveolata</taxon>
        <taxon>Ciliophora</taxon>
        <taxon>Postciliodesmatophora</taxon>
        <taxon>Heterotrichea</taxon>
        <taxon>Heterotrichida</taxon>
        <taxon>Blepharismidae</taxon>
        <taxon>Blepharisma</taxon>
    </lineage>
</organism>
<proteinExistence type="predicted"/>
<evidence type="ECO:0000256" key="2">
    <source>
        <dbReference type="SAM" id="Phobius"/>
    </source>
</evidence>
<comment type="caution">
    <text evidence="5">The sequence shown here is derived from an EMBL/GenBank/DDBJ whole genome shotgun (WGS) entry which is preliminary data.</text>
</comment>
<dbReference type="Proteomes" id="UP001162131">
    <property type="component" value="Unassembled WGS sequence"/>
</dbReference>
<accession>A0AAU9IVK6</accession>
<feature type="chain" id="PRO_5043538210" description="Tim44-like domain-containing protein" evidence="3">
    <location>
        <begin position="24"/>
        <end position="234"/>
    </location>
</feature>
<evidence type="ECO:0000256" key="1">
    <source>
        <dbReference type="SAM" id="MobiDB-lite"/>
    </source>
</evidence>
<dbReference type="SMART" id="SM00978">
    <property type="entry name" value="Tim44"/>
    <property type="match status" value="1"/>
</dbReference>
<feature type="region of interest" description="Disordered" evidence="1">
    <location>
        <begin position="23"/>
        <end position="46"/>
    </location>
</feature>